<feature type="coiled-coil region" evidence="1">
    <location>
        <begin position="441"/>
        <end position="468"/>
    </location>
</feature>
<name>A0AAV5RZG2_MAUHU</name>
<dbReference type="Pfam" id="PF13694">
    <property type="entry name" value="Hph"/>
    <property type="match status" value="1"/>
</dbReference>
<dbReference type="InterPro" id="IPR025752">
    <property type="entry name" value="HPH_family"/>
</dbReference>
<reference evidence="4 5" key="1">
    <citation type="journal article" date="2023" name="Elife">
        <title>Identification of key yeast species and microbe-microbe interactions impacting larval growth of Drosophila in the wild.</title>
        <authorList>
            <person name="Mure A."/>
            <person name="Sugiura Y."/>
            <person name="Maeda R."/>
            <person name="Honda K."/>
            <person name="Sakurai N."/>
            <person name="Takahashi Y."/>
            <person name="Watada M."/>
            <person name="Katoh T."/>
            <person name="Gotoh A."/>
            <person name="Gotoh Y."/>
            <person name="Taniguchi I."/>
            <person name="Nakamura K."/>
            <person name="Hayashi T."/>
            <person name="Katayama T."/>
            <person name="Uemura T."/>
            <person name="Hattori Y."/>
        </authorList>
    </citation>
    <scope>NUCLEOTIDE SEQUENCE [LARGE SCALE GENOMIC DNA]</scope>
    <source>
        <strain evidence="4 5">KH-74</strain>
    </source>
</reference>
<dbReference type="AlphaFoldDB" id="A0AAV5RZG2"/>
<feature type="region of interest" description="Disordered" evidence="2">
    <location>
        <begin position="212"/>
        <end position="238"/>
    </location>
</feature>
<keyword evidence="1" id="KW-0175">Coiled coil</keyword>
<keyword evidence="3" id="KW-0472">Membrane</keyword>
<accession>A0AAV5RZG2</accession>
<dbReference type="Proteomes" id="UP001377567">
    <property type="component" value="Unassembled WGS sequence"/>
</dbReference>
<evidence type="ECO:0000313" key="4">
    <source>
        <dbReference type="EMBL" id="GMM55849.1"/>
    </source>
</evidence>
<feature type="compositionally biased region" description="Low complexity" evidence="2">
    <location>
        <begin position="305"/>
        <end position="325"/>
    </location>
</feature>
<evidence type="ECO:0000256" key="1">
    <source>
        <dbReference type="SAM" id="Coils"/>
    </source>
</evidence>
<feature type="compositionally biased region" description="Polar residues" evidence="2">
    <location>
        <begin position="292"/>
        <end position="303"/>
    </location>
</feature>
<feature type="compositionally biased region" description="Low complexity" evidence="2">
    <location>
        <begin position="55"/>
        <end position="65"/>
    </location>
</feature>
<keyword evidence="3" id="KW-0812">Transmembrane</keyword>
<feature type="region of interest" description="Disordered" evidence="2">
    <location>
        <begin position="1"/>
        <end position="97"/>
    </location>
</feature>
<sequence length="543" mass="60839">MSRLVDRMENGGSSDIDTLKRSFMRPMANSSGSRRNIALPKIEVNGVMNNNRRNSSSTLPTSPLSPLSPPGDRERRHAHHRKYREGNPDYTSATTGKFTDCMFNLGGEAEREETPDSIANGAATGNGEGDNDENTPENDKEAIDISEISLGNYLFRNHHPGAISSGAAETRLKTPVAKKIHRHKTSHDDDPRSASFNNDKKRLVNEFLESMAPPTNSTTHISNMFFPPPNASNSALNVPNRQNFKNITADDKSDSQRSLQSLLYHDLEGSPGYPEDKDRENTEYYNRMDDGSPTSNMQASLSRDSLATTETADSDSTSSSSFTTVSSLQTAGYRGDANFVNDSNVMLDVNDHDYYQHHIAAVLDNAENTMKINLRERALKREADFQKNLKDFDTVHTELETLKSRVVRLRDVVSDKYLIELNRDFDVSDSQSYQSRLNLAVNSSVAQLENIERRMEACKDRLDQQKEVVKRMDSLMFVENSLISSREKMSMMSKYRYVIFDCITVIAVGILAVLVKKHISAPEAFSTIRDGINDTIKGTHIFP</sequence>
<organism evidence="4 5">
    <name type="scientific">Maudiozyma humilis</name>
    <name type="common">Sour dough yeast</name>
    <name type="synonym">Kazachstania humilis</name>
    <dbReference type="NCBI Taxonomy" id="51915"/>
    <lineage>
        <taxon>Eukaryota</taxon>
        <taxon>Fungi</taxon>
        <taxon>Dikarya</taxon>
        <taxon>Ascomycota</taxon>
        <taxon>Saccharomycotina</taxon>
        <taxon>Saccharomycetes</taxon>
        <taxon>Saccharomycetales</taxon>
        <taxon>Saccharomycetaceae</taxon>
        <taxon>Maudiozyma</taxon>
    </lineage>
</organism>
<feature type="transmembrane region" description="Helical" evidence="3">
    <location>
        <begin position="495"/>
        <end position="515"/>
    </location>
</feature>
<comment type="caution">
    <text evidence="4">The sequence shown here is derived from an EMBL/GenBank/DDBJ whole genome shotgun (WGS) entry which is preliminary data.</text>
</comment>
<proteinExistence type="predicted"/>
<keyword evidence="3" id="KW-1133">Transmembrane helix</keyword>
<evidence type="ECO:0000313" key="5">
    <source>
        <dbReference type="Proteomes" id="UP001377567"/>
    </source>
</evidence>
<feature type="region of interest" description="Disordered" evidence="2">
    <location>
        <begin position="110"/>
        <end position="138"/>
    </location>
</feature>
<protein>
    <submittedName>
        <fullName evidence="4">Frt2 protein</fullName>
    </submittedName>
</protein>
<feature type="compositionally biased region" description="Basic and acidic residues" evidence="2">
    <location>
        <begin position="186"/>
        <end position="198"/>
    </location>
</feature>
<dbReference type="EMBL" id="BTGD01000006">
    <property type="protein sequence ID" value="GMM55849.1"/>
    <property type="molecule type" value="Genomic_DNA"/>
</dbReference>
<feature type="region of interest" description="Disordered" evidence="2">
    <location>
        <begin position="264"/>
        <end position="325"/>
    </location>
</feature>
<gene>
    <name evidence="4" type="ORF">DAKH74_024650</name>
</gene>
<keyword evidence="5" id="KW-1185">Reference proteome</keyword>
<feature type="compositionally biased region" description="Basic residues" evidence="2">
    <location>
        <begin position="176"/>
        <end position="185"/>
    </location>
</feature>
<dbReference type="GO" id="GO:0005783">
    <property type="term" value="C:endoplasmic reticulum"/>
    <property type="evidence" value="ECO:0007669"/>
    <property type="project" value="InterPro"/>
</dbReference>
<evidence type="ECO:0000256" key="3">
    <source>
        <dbReference type="SAM" id="Phobius"/>
    </source>
</evidence>
<evidence type="ECO:0000256" key="2">
    <source>
        <dbReference type="SAM" id="MobiDB-lite"/>
    </source>
</evidence>
<feature type="compositionally biased region" description="Basic and acidic residues" evidence="2">
    <location>
        <begin position="274"/>
        <end position="290"/>
    </location>
</feature>
<feature type="region of interest" description="Disordered" evidence="2">
    <location>
        <begin position="176"/>
        <end position="198"/>
    </location>
</feature>
<feature type="compositionally biased region" description="Polar residues" evidence="2">
    <location>
        <begin position="213"/>
        <end position="222"/>
    </location>
</feature>